<feature type="compositionally biased region" description="Low complexity" evidence="3">
    <location>
        <begin position="218"/>
        <end position="232"/>
    </location>
</feature>
<dbReference type="CDD" id="cd17546">
    <property type="entry name" value="REC_hyHK_CKI1_RcsC-like"/>
    <property type="match status" value="1"/>
</dbReference>
<evidence type="ECO:0000256" key="2">
    <source>
        <dbReference type="PROSITE-ProRule" id="PRU00169"/>
    </source>
</evidence>
<keyword evidence="1 2" id="KW-0597">Phosphoprotein</keyword>
<organism evidence="5 6">
    <name type="scientific">Ricinus communis</name>
    <name type="common">Castor bean</name>
    <dbReference type="NCBI Taxonomy" id="3988"/>
    <lineage>
        <taxon>Eukaryota</taxon>
        <taxon>Viridiplantae</taxon>
        <taxon>Streptophyta</taxon>
        <taxon>Embryophyta</taxon>
        <taxon>Tracheophyta</taxon>
        <taxon>Spermatophyta</taxon>
        <taxon>Magnoliopsida</taxon>
        <taxon>eudicotyledons</taxon>
        <taxon>Gunneridae</taxon>
        <taxon>Pentapetalae</taxon>
        <taxon>rosids</taxon>
        <taxon>fabids</taxon>
        <taxon>Malpighiales</taxon>
        <taxon>Euphorbiaceae</taxon>
        <taxon>Acalyphoideae</taxon>
        <taxon>Acalypheae</taxon>
        <taxon>Ricinus</taxon>
    </lineage>
</organism>
<evidence type="ECO:0000256" key="3">
    <source>
        <dbReference type="SAM" id="MobiDB-lite"/>
    </source>
</evidence>
<evidence type="ECO:0000259" key="4">
    <source>
        <dbReference type="PROSITE" id="PS50110"/>
    </source>
</evidence>
<accession>B9TJ19</accession>
<dbReference type="Gene3D" id="3.40.50.2300">
    <property type="match status" value="1"/>
</dbReference>
<feature type="compositionally biased region" description="Basic and acidic residues" evidence="3">
    <location>
        <begin position="202"/>
        <end position="217"/>
    </location>
</feature>
<keyword evidence="6" id="KW-1185">Reference proteome</keyword>
<feature type="region of interest" description="Disordered" evidence="3">
    <location>
        <begin position="325"/>
        <end position="356"/>
    </location>
</feature>
<keyword evidence="5" id="KW-0808">Transferase</keyword>
<dbReference type="PANTHER" id="PTHR45339">
    <property type="entry name" value="HYBRID SIGNAL TRANSDUCTION HISTIDINE KINASE J"/>
    <property type="match status" value="1"/>
</dbReference>
<dbReference type="PANTHER" id="PTHR45339:SF3">
    <property type="entry name" value="HISTIDINE KINASE"/>
    <property type="match status" value="1"/>
</dbReference>
<feature type="domain" description="Response regulatory" evidence="4">
    <location>
        <begin position="1"/>
        <end position="69"/>
    </location>
</feature>
<evidence type="ECO:0000313" key="5">
    <source>
        <dbReference type="EMBL" id="EEF24145.1"/>
    </source>
</evidence>
<dbReference type="Pfam" id="PF00072">
    <property type="entry name" value="Response_reg"/>
    <property type="match status" value="1"/>
</dbReference>
<feature type="compositionally biased region" description="Polar residues" evidence="3">
    <location>
        <begin position="336"/>
        <end position="346"/>
    </location>
</feature>
<feature type="compositionally biased region" description="Basic residues" evidence="3">
    <location>
        <begin position="108"/>
        <end position="118"/>
    </location>
</feature>
<dbReference type="Proteomes" id="UP000008311">
    <property type="component" value="Unassembled WGS sequence"/>
</dbReference>
<proteinExistence type="predicted"/>
<dbReference type="GO" id="GO:0000160">
    <property type="term" value="P:phosphorelay signal transduction system"/>
    <property type="evidence" value="ECO:0007669"/>
    <property type="project" value="InterPro"/>
</dbReference>
<dbReference type="InParanoid" id="B9TJ19"/>
<dbReference type="SUPFAM" id="SSF52172">
    <property type="entry name" value="CheY-like"/>
    <property type="match status" value="1"/>
</dbReference>
<keyword evidence="5" id="KW-0418">Kinase</keyword>
<dbReference type="STRING" id="3988.B9TJ19"/>
<feature type="compositionally biased region" description="Low complexity" evidence="3">
    <location>
        <begin position="121"/>
        <end position="145"/>
    </location>
</feature>
<dbReference type="PROSITE" id="PS50110">
    <property type="entry name" value="RESPONSE_REGULATORY"/>
    <property type="match status" value="1"/>
</dbReference>
<reference evidence="6" key="1">
    <citation type="journal article" date="2010" name="Nat. Biotechnol.">
        <title>Draft genome sequence of the oilseed species Ricinus communis.</title>
        <authorList>
            <person name="Chan A.P."/>
            <person name="Crabtree J."/>
            <person name="Zhao Q."/>
            <person name="Lorenzi H."/>
            <person name="Orvis J."/>
            <person name="Puiu D."/>
            <person name="Melake-Berhan A."/>
            <person name="Jones K.M."/>
            <person name="Redman J."/>
            <person name="Chen G."/>
            <person name="Cahoon E.B."/>
            <person name="Gedil M."/>
            <person name="Stanke M."/>
            <person name="Haas B.J."/>
            <person name="Wortman J.R."/>
            <person name="Fraser-Liggett C.M."/>
            <person name="Ravel J."/>
            <person name="Rabinowicz P.D."/>
        </authorList>
    </citation>
    <scope>NUCLEOTIDE SEQUENCE [LARGE SCALE GENOMIC DNA]</scope>
    <source>
        <strain evidence="6">cv. Hale</strain>
    </source>
</reference>
<name>B9TJ19_RICCO</name>
<sequence length="356" mass="37633">MDIMMPEMDGYDTMRAIRRIPKFKSLPIITLTAKAMKGDRDKCIAAGASDYITKPVDVAQLLIESLDRPRGRARGRGAGDGAVAGGAVPALRPRVPRLRPGLPAPPAGRRHARARRDHAVRAAGKGLARAGRGFRAAARAGAATRRPVREHGSHGAPAHGAGAGAARVARAARVAGGMRGRRRSVGPCHRAGGRRRAGQAGHPRDARQRGTRGRDAGRLAARGRAGRGADPLRGQRRPCRAVDVLRSARRPGAPAAAAAPAHHVVAVQPRDGRVVQRIPGDPVLRRAVRLRPRAAPARAAAVPRQPRALRRAVPGPAAGRVRRVCGHVPGDRRGSTVVQKGWVSNQRRSRESGNDG</sequence>
<feature type="region of interest" description="Disordered" evidence="3">
    <location>
        <begin position="93"/>
        <end position="236"/>
    </location>
</feature>
<dbReference type="eggNOG" id="KOG0519">
    <property type="taxonomic scope" value="Eukaryota"/>
</dbReference>
<dbReference type="AlphaFoldDB" id="B9TJ19"/>
<dbReference type="InterPro" id="IPR011006">
    <property type="entry name" value="CheY-like_superfamily"/>
</dbReference>
<feature type="modified residue" description="4-aspartylphosphate" evidence="2">
    <location>
        <position position="2"/>
    </location>
</feature>
<dbReference type="GO" id="GO:0016301">
    <property type="term" value="F:kinase activity"/>
    <property type="evidence" value="ECO:0007669"/>
    <property type="project" value="UniProtKB-KW"/>
</dbReference>
<evidence type="ECO:0000256" key="1">
    <source>
        <dbReference type="ARBA" id="ARBA00022553"/>
    </source>
</evidence>
<dbReference type="EMBL" id="EQ983297">
    <property type="protein sequence ID" value="EEF24145.1"/>
    <property type="molecule type" value="Genomic_DNA"/>
</dbReference>
<evidence type="ECO:0000313" key="6">
    <source>
        <dbReference type="Proteomes" id="UP000008311"/>
    </source>
</evidence>
<feature type="compositionally biased region" description="Low complexity" evidence="3">
    <location>
        <begin position="154"/>
        <end position="176"/>
    </location>
</feature>
<gene>
    <name evidence="5" type="ORF">RCOM_1938690</name>
</gene>
<protein>
    <submittedName>
        <fullName evidence="5">Two-component sensor protein histidine protein kinase, putative</fullName>
    </submittedName>
</protein>
<dbReference type="InterPro" id="IPR001789">
    <property type="entry name" value="Sig_transdc_resp-reg_receiver"/>
</dbReference>